<keyword evidence="6" id="KW-0963">Cytoplasm</keyword>
<evidence type="ECO:0000256" key="7">
    <source>
        <dbReference type="ARBA" id="ARBA00023242"/>
    </source>
</evidence>
<comment type="function">
    <text evidence="1">May be involved in a process influencing telomere capping.</text>
</comment>
<evidence type="ECO:0000256" key="8">
    <source>
        <dbReference type="SAM" id="MobiDB-lite"/>
    </source>
</evidence>
<sequence length="627" mass="70871">MPASGKRKVTAAEELIRLREETKKKDEQLQLAATKKKPNSKIPRPEGQAGRSSGYILRDEMGLADDSDRYNRLFRIVKDHTHQYLAVKETISKQNKAQVDAVLAQIAKTAPYFERFEGYWPAKDMITGYLLNMQTRRRKDLQLEAQVDLRDRAANASKKSKRITNELDIETPNTPKPKAAKRPIKRGVNLRVDSDESSEDNFESPRNKSNIPLQDEGSEDEMDVKPHKKKRTFLHFTDENSDGSDEPPAKVNFLFQRQRPYRGACPQKSLVKSAPPIYALSTLQMKFNVLYSSPAKPKSQAEPELTWHDLPLSCMECAELLPVEPHPRILGLFIKREKLIGNTGSTAAGLPLIELQICEAITQEKDRERHADLGRRNGWLHKINFKTLPERIEGFEDEILQMIQDPDHLEQSAAWRSFLKSIDGQLFRFCRSRSKGEFIYAVYGSRCGYYGPKGAQIINSKLMDALDGDNASNVLFATLNEVILMNEDSLDAYDPTSNLLDIEDFIFFVLAPFTAALLISADKGVAFEDAVDICDNSCAFGDIFQPEEDSKSANNNESEVEEESRVQKKVKKSKRDQEPVEEAKPEKSKAREVILEGVQTSTITSSLQKPKVKARAVISLDDFKEAS</sequence>
<comment type="similarity">
    <text evidence="4">Belongs to the RTC4 family.</text>
</comment>
<evidence type="ECO:0000259" key="9">
    <source>
        <dbReference type="Pfam" id="PF14474"/>
    </source>
</evidence>
<dbReference type="Proteomes" id="UP001215598">
    <property type="component" value="Unassembled WGS sequence"/>
</dbReference>
<feature type="region of interest" description="Disordered" evidence="8">
    <location>
        <begin position="20"/>
        <end position="53"/>
    </location>
</feature>
<name>A0AAD7DNT9_9AGAR</name>
<gene>
    <name evidence="10" type="ORF">B0H16DRAFT_1485485</name>
</gene>
<comment type="subcellular location">
    <subcellularLocation>
        <location evidence="3">Cytoplasm</location>
    </subcellularLocation>
    <subcellularLocation>
        <location evidence="2">Nucleus</location>
    </subcellularLocation>
</comment>
<evidence type="ECO:0000256" key="3">
    <source>
        <dbReference type="ARBA" id="ARBA00004496"/>
    </source>
</evidence>
<feature type="domain" description="Restriction of telomere capping protein 4 C-terminal" evidence="9">
    <location>
        <begin position="446"/>
        <end position="544"/>
    </location>
</feature>
<proteinExistence type="inferred from homology"/>
<dbReference type="InterPro" id="IPR039024">
    <property type="entry name" value="RTC4"/>
</dbReference>
<protein>
    <recommendedName>
        <fullName evidence="5">Restriction of telomere capping protein 4</fullName>
    </recommendedName>
</protein>
<dbReference type="PANTHER" id="PTHR41391">
    <property type="entry name" value="RESTRICTION OF TELOMERE CAPPING PROTEIN 4"/>
    <property type="match status" value="1"/>
</dbReference>
<comment type="caution">
    <text evidence="10">The sequence shown here is derived from an EMBL/GenBank/DDBJ whole genome shotgun (WGS) entry which is preliminary data.</text>
</comment>
<evidence type="ECO:0000256" key="2">
    <source>
        <dbReference type="ARBA" id="ARBA00004123"/>
    </source>
</evidence>
<evidence type="ECO:0000256" key="5">
    <source>
        <dbReference type="ARBA" id="ARBA00015162"/>
    </source>
</evidence>
<evidence type="ECO:0000256" key="1">
    <source>
        <dbReference type="ARBA" id="ARBA00002738"/>
    </source>
</evidence>
<feature type="region of interest" description="Disordered" evidence="8">
    <location>
        <begin position="546"/>
        <end position="592"/>
    </location>
</feature>
<dbReference type="GO" id="GO:0005737">
    <property type="term" value="C:cytoplasm"/>
    <property type="evidence" value="ECO:0007669"/>
    <property type="project" value="UniProtKB-SubCell"/>
</dbReference>
<dbReference type="EMBL" id="JARKIB010000670">
    <property type="protein sequence ID" value="KAJ7694954.1"/>
    <property type="molecule type" value="Genomic_DNA"/>
</dbReference>
<evidence type="ECO:0000313" key="10">
    <source>
        <dbReference type="EMBL" id="KAJ7694954.1"/>
    </source>
</evidence>
<evidence type="ECO:0000256" key="6">
    <source>
        <dbReference type="ARBA" id="ARBA00022490"/>
    </source>
</evidence>
<dbReference type="InterPro" id="IPR028094">
    <property type="entry name" value="RTC4_C"/>
</dbReference>
<dbReference type="Pfam" id="PF14474">
    <property type="entry name" value="RTC4"/>
    <property type="match status" value="1"/>
</dbReference>
<organism evidence="10 11">
    <name type="scientific">Mycena metata</name>
    <dbReference type="NCBI Taxonomy" id="1033252"/>
    <lineage>
        <taxon>Eukaryota</taxon>
        <taxon>Fungi</taxon>
        <taxon>Dikarya</taxon>
        <taxon>Basidiomycota</taxon>
        <taxon>Agaricomycotina</taxon>
        <taxon>Agaricomycetes</taxon>
        <taxon>Agaricomycetidae</taxon>
        <taxon>Agaricales</taxon>
        <taxon>Marasmiineae</taxon>
        <taxon>Mycenaceae</taxon>
        <taxon>Mycena</taxon>
    </lineage>
</organism>
<feature type="compositionally biased region" description="Basic and acidic residues" evidence="8">
    <location>
        <begin position="575"/>
        <end position="592"/>
    </location>
</feature>
<evidence type="ECO:0000256" key="4">
    <source>
        <dbReference type="ARBA" id="ARBA00009461"/>
    </source>
</evidence>
<reference evidence="10" key="1">
    <citation type="submission" date="2023-03" db="EMBL/GenBank/DDBJ databases">
        <title>Massive genome expansion in bonnet fungi (Mycena s.s.) driven by repeated elements and novel gene families across ecological guilds.</title>
        <authorList>
            <consortium name="Lawrence Berkeley National Laboratory"/>
            <person name="Harder C.B."/>
            <person name="Miyauchi S."/>
            <person name="Viragh M."/>
            <person name="Kuo A."/>
            <person name="Thoen E."/>
            <person name="Andreopoulos B."/>
            <person name="Lu D."/>
            <person name="Skrede I."/>
            <person name="Drula E."/>
            <person name="Henrissat B."/>
            <person name="Morin E."/>
            <person name="Kohler A."/>
            <person name="Barry K."/>
            <person name="LaButti K."/>
            <person name="Morin E."/>
            <person name="Salamov A."/>
            <person name="Lipzen A."/>
            <person name="Mereny Z."/>
            <person name="Hegedus B."/>
            <person name="Baldrian P."/>
            <person name="Stursova M."/>
            <person name="Weitz H."/>
            <person name="Taylor A."/>
            <person name="Grigoriev I.V."/>
            <person name="Nagy L.G."/>
            <person name="Martin F."/>
            <person name="Kauserud H."/>
        </authorList>
    </citation>
    <scope>NUCLEOTIDE SEQUENCE</scope>
    <source>
        <strain evidence="10">CBHHK182m</strain>
    </source>
</reference>
<keyword evidence="7" id="KW-0539">Nucleus</keyword>
<feature type="region of interest" description="Disordered" evidence="8">
    <location>
        <begin position="153"/>
        <end position="227"/>
    </location>
</feature>
<keyword evidence="11" id="KW-1185">Reference proteome</keyword>
<dbReference type="AlphaFoldDB" id="A0AAD7DNT9"/>
<dbReference type="GO" id="GO:0005634">
    <property type="term" value="C:nucleus"/>
    <property type="evidence" value="ECO:0007669"/>
    <property type="project" value="UniProtKB-SubCell"/>
</dbReference>
<dbReference type="PANTHER" id="PTHR41391:SF1">
    <property type="entry name" value="RESTRICTION OF TELOMERE CAPPING PROTEIN 4"/>
    <property type="match status" value="1"/>
</dbReference>
<accession>A0AAD7DNT9</accession>
<evidence type="ECO:0000313" key="11">
    <source>
        <dbReference type="Proteomes" id="UP001215598"/>
    </source>
</evidence>